<keyword evidence="1" id="KW-0812">Transmembrane</keyword>
<sequence>MTEQPRGFSWKNRRRVIFASLLFCAVFVAFVILRGHDDALNQAALLYLTSFAGGVVGSYVFGAAWENRGSK</sequence>
<name>A0ABX3MS12_9RHOB</name>
<organism evidence="2 3">
    <name type="scientific">Thioclava sediminum</name>
    <dbReference type="NCBI Taxonomy" id="1915319"/>
    <lineage>
        <taxon>Bacteria</taxon>
        <taxon>Pseudomonadati</taxon>
        <taxon>Pseudomonadota</taxon>
        <taxon>Alphaproteobacteria</taxon>
        <taxon>Rhodobacterales</taxon>
        <taxon>Paracoccaceae</taxon>
        <taxon>Thioclava</taxon>
    </lineage>
</organism>
<keyword evidence="1" id="KW-1133">Transmembrane helix</keyword>
<gene>
    <name evidence="2" type="ORF">BMI91_19570</name>
</gene>
<keyword evidence="3" id="KW-1185">Reference proteome</keyword>
<keyword evidence="1" id="KW-0472">Membrane</keyword>
<evidence type="ECO:0000313" key="2">
    <source>
        <dbReference type="EMBL" id="OOY22483.1"/>
    </source>
</evidence>
<comment type="caution">
    <text evidence="2">The sequence shown here is derived from an EMBL/GenBank/DDBJ whole genome shotgun (WGS) entry which is preliminary data.</text>
</comment>
<protein>
    <submittedName>
        <fullName evidence="2">Uncharacterized protein</fullName>
    </submittedName>
</protein>
<evidence type="ECO:0000256" key="1">
    <source>
        <dbReference type="SAM" id="Phobius"/>
    </source>
</evidence>
<dbReference type="EMBL" id="MPZV01000006">
    <property type="protein sequence ID" value="OOY22483.1"/>
    <property type="molecule type" value="Genomic_DNA"/>
</dbReference>
<proteinExistence type="predicted"/>
<feature type="transmembrane region" description="Helical" evidence="1">
    <location>
        <begin position="45"/>
        <end position="65"/>
    </location>
</feature>
<dbReference type="Proteomes" id="UP000190787">
    <property type="component" value="Unassembled WGS sequence"/>
</dbReference>
<dbReference type="RefSeq" id="WP_078606338.1">
    <property type="nucleotide sequence ID" value="NZ_MPZV01000006.1"/>
</dbReference>
<accession>A0ABX3MS12</accession>
<reference evidence="2 3" key="1">
    <citation type="submission" date="2016-11" db="EMBL/GenBank/DDBJ databases">
        <title>A multilocus sequence analysis scheme for characterization of bacteria in the genus Thioclava.</title>
        <authorList>
            <person name="Liu Y."/>
            <person name="Shao Z."/>
        </authorList>
    </citation>
    <scope>NUCLEOTIDE SEQUENCE [LARGE SCALE GENOMIC DNA]</scope>
    <source>
        <strain evidence="2 3">TAW-CT134</strain>
    </source>
</reference>
<evidence type="ECO:0000313" key="3">
    <source>
        <dbReference type="Proteomes" id="UP000190787"/>
    </source>
</evidence>
<feature type="transmembrane region" description="Helical" evidence="1">
    <location>
        <begin position="16"/>
        <end position="33"/>
    </location>
</feature>